<dbReference type="GO" id="GO:0043047">
    <property type="term" value="F:single-stranded telomeric DNA binding"/>
    <property type="evidence" value="ECO:0007669"/>
    <property type="project" value="InterPro"/>
</dbReference>
<gene>
    <name evidence="1" type="ORF">BDY21DRAFT_340869</name>
</gene>
<accession>A0A6A6P3P0</accession>
<name>A0A6A6P3P0_9PEZI</name>
<dbReference type="InterPro" id="IPR024222">
    <property type="entry name" value="Ten1_fungal"/>
</dbReference>
<dbReference type="GO" id="GO:1990879">
    <property type="term" value="C:CST complex"/>
    <property type="evidence" value="ECO:0007669"/>
    <property type="project" value="InterPro"/>
</dbReference>
<evidence type="ECO:0000313" key="2">
    <source>
        <dbReference type="Proteomes" id="UP000799766"/>
    </source>
</evidence>
<proteinExistence type="predicted"/>
<protein>
    <submittedName>
        <fullName evidence="1">CST complex subunit Ten1</fullName>
    </submittedName>
</protein>
<sequence>MAGTNSSANNTPPPMRLVFLSDLYRMDAWTKVRFLGYVDDYKVPSASLVLKHHYPAEQPHVTVYVDVEHILGCLTHAEVQVGAWLNVWGYIMPKLATRGGRKITKNAERVVRVQAAYVNSADGVDVGMYERRLQKLKDTGF</sequence>
<dbReference type="GO" id="GO:0016233">
    <property type="term" value="P:telomere capping"/>
    <property type="evidence" value="ECO:0007669"/>
    <property type="project" value="InterPro"/>
</dbReference>
<dbReference type="Gene3D" id="2.40.50.140">
    <property type="entry name" value="Nucleic acid-binding proteins"/>
    <property type="match status" value="1"/>
</dbReference>
<dbReference type="EMBL" id="MU001677">
    <property type="protein sequence ID" value="KAF2458641.1"/>
    <property type="molecule type" value="Genomic_DNA"/>
</dbReference>
<organism evidence="1 2">
    <name type="scientific">Lineolata rhizophorae</name>
    <dbReference type="NCBI Taxonomy" id="578093"/>
    <lineage>
        <taxon>Eukaryota</taxon>
        <taxon>Fungi</taxon>
        <taxon>Dikarya</taxon>
        <taxon>Ascomycota</taxon>
        <taxon>Pezizomycotina</taxon>
        <taxon>Dothideomycetes</taxon>
        <taxon>Dothideomycetes incertae sedis</taxon>
        <taxon>Lineolatales</taxon>
        <taxon>Lineolataceae</taxon>
        <taxon>Lineolata</taxon>
    </lineage>
</organism>
<dbReference type="Proteomes" id="UP000799766">
    <property type="component" value="Unassembled WGS sequence"/>
</dbReference>
<dbReference type="Pfam" id="PF12658">
    <property type="entry name" value="Ten1"/>
    <property type="match status" value="1"/>
</dbReference>
<dbReference type="InterPro" id="IPR012340">
    <property type="entry name" value="NA-bd_OB-fold"/>
</dbReference>
<dbReference type="OrthoDB" id="5275361at2759"/>
<dbReference type="AlphaFoldDB" id="A0A6A6P3P0"/>
<keyword evidence="2" id="KW-1185">Reference proteome</keyword>
<reference evidence="1" key="1">
    <citation type="journal article" date="2020" name="Stud. Mycol.">
        <title>101 Dothideomycetes genomes: a test case for predicting lifestyles and emergence of pathogens.</title>
        <authorList>
            <person name="Haridas S."/>
            <person name="Albert R."/>
            <person name="Binder M."/>
            <person name="Bloem J."/>
            <person name="Labutti K."/>
            <person name="Salamov A."/>
            <person name="Andreopoulos B."/>
            <person name="Baker S."/>
            <person name="Barry K."/>
            <person name="Bills G."/>
            <person name="Bluhm B."/>
            <person name="Cannon C."/>
            <person name="Castanera R."/>
            <person name="Culley D."/>
            <person name="Daum C."/>
            <person name="Ezra D."/>
            <person name="Gonzalez J."/>
            <person name="Henrissat B."/>
            <person name="Kuo A."/>
            <person name="Liang C."/>
            <person name="Lipzen A."/>
            <person name="Lutzoni F."/>
            <person name="Magnuson J."/>
            <person name="Mondo S."/>
            <person name="Nolan M."/>
            <person name="Ohm R."/>
            <person name="Pangilinan J."/>
            <person name="Park H.-J."/>
            <person name="Ramirez L."/>
            <person name="Alfaro M."/>
            <person name="Sun H."/>
            <person name="Tritt A."/>
            <person name="Yoshinaga Y."/>
            <person name="Zwiers L.-H."/>
            <person name="Turgeon B."/>
            <person name="Goodwin S."/>
            <person name="Spatafora J."/>
            <person name="Crous P."/>
            <person name="Grigoriev I."/>
        </authorList>
    </citation>
    <scope>NUCLEOTIDE SEQUENCE</scope>
    <source>
        <strain evidence="1">ATCC 16933</strain>
    </source>
</reference>
<evidence type="ECO:0000313" key="1">
    <source>
        <dbReference type="EMBL" id="KAF2458641.1"/>
    </source>
</evidence>